<dbReference type="AlphaFoldDB" id="A0ABD3HHQ6"/>
<comment type="caution">
    <text evidence="1">The sequence shown here is derived from an EMBL/GenBank/DDBJ whole genome shotgun (WGS) entry which is preliminary data.</text>
</comment>
<name>A0ABD3HHQ6_9MARC</name>
<evidence type="ECO:0000313" key="2">
    <source>
        <dbReference type="Proteomes" id="UP001633002"/>
    </source>
</evidence>
<proteinExistence type="predicted"/>
<evidence type="ECO:0000313" key="1">
    <source>
        <dbReference type="EMBL" id="KAL3688864.1"/>
    </source>
</evidence>
<protein>
    <submittedName>
        <fullName evidence="1">Uncharacterized protein</fullName>
    </submittedName>
</protein>
<reference evidence="1 2" key="1">
    <citation type="submission" date="2024-09" db="EMBL/GenBank/DDBJ databases">
        <title>Chromosome-scale assembly of Riccia sorocarpa.</title>
        <authorList>
            <person name="Paukszto L."/>
        </authorList>
    </citation>
    <scope>NUCLEOTIDE SEQUENCE [LARGE SCALE GENOMIC DNA]</scope>
    <source>
        <strain evidence="1">LP-2024</strain>
        <tissue evidence="1">Aerial parts of the thallus</tissue>
    </source>
</reference>
<sequence>MSGCERNYDFGDLITFATCLNRLESLEYGKEGFQLGGKHAKQNTIWGKMHPMPPGVDEPNLACFTWLETYVDNVEDLKTCMKKERRIFARSRAKAHTVPEVEEKKLEDGGASLFTNLWEVAISTNVLEGPIMLYYIPYYSYHAVYCPLLSRTDTLML</sequence>
<gene>
    <name evidence="1" type="ORF">R1sor_015173</name>
</gene>
<keyword evidence="2" id="KW-1185">Reference proteome</keyword>
<dbReference type="Proteomes" id="UP001633002">
    <property type="component" value="Unassembled WGS sequence"/>
</dbReference>
<accession>A0ABD3HHQ6</accession>
<dbReference type="EMBL" id="JBJQOH010000004">
    <property type="protein sequence ID" value="KAL3688864.1"/>
    <property type="molecule type" value="Genomic_DNA"/>
</dbReference>
<organism evidence="1 2">
    <name type="scientific">Riccia sorocarpa</name>
    <dbReference type="NCBI Taxonomy" id="122646"/>
    <lineage>
        <taxon>Eukaryota</taxon>
        <taxon>Viridiplantae</taxon>
        <taxon>Streptophyta</taxon>
        <taxon>Embryophyta</taxon>
        <taxon>Marchantiophyta</taxon>
        <taxon>Marchantiopsida</taxon>
        <taxon>Marchantiidae</taxon>
        <taxon>Marchantiales</taxon>
        <taxon>Ricciaceae</taxon>
        <taxon>Riccia</taxon>
    </lineage>
</organism>